<dbReference type="AlphaFoldDB" id="A0A443SJK9"/>
<evidence type="ECO:0000313" key="12">
    <source>
        <dbReference type="Proteomes" id="UP000288716"/>
    </source>
</evidence>
<dbReference type="GO" id="GO:0005886">
    <property type="term" value="C:plasma membrane"/>
    <property type="evidence" value="ECO:0007669"/>
    <property type="project" value="TreeGrafter"/>
</dbReference>
<dbReference type="Pfam" id="PF02714">
    <property type="entry name" value="RSN1_7TM"/>
    <property type="match status" value="1"/>
</dbReference>
<dbReference type="OrthoDB" id="6437480at2759"/>
<reference evidence="11 12" key="1">
    <citation type="journal article" date="2018" name="Gigascience">
        <title>Genomes of trombidid mites reveal novel predicted allergens and laterally-transferred genes associated with secondary metabolism.</title>
        <authorList>
            <person name="Dong X."/>
            <person name="Chaisiri K."/>
            <person name="Xia D."/>
            <person name="Armstrong S.D."/>
            <person name="Fang Y."/>
            <person name="Donnelly M.J."/>
            <person name="Kadowaki T."/>
            <person name="McGarry J.W."/>
            <person name="Darby A.C."/>
            <person name="Makepeace B.L."/>
        </authorList>
    </citation>
    <scope>NUCLEOTIDE SEQUENCE [LARGE SCALE GENOMIC DNA]</scope>
    <source>
        <strain evidence="11">UoL-UT</strain>
    </source>
</reference>
<proteinExistence type="inferred from homology"/>
<organism evidence="11 12">
    <name type="scientific">Leptotrombidium deliense</name>
    <dbReference type="NCBI Taxonomy" id="299467"/>
    <lineage>
        <taxon>Eukaryota</taxon>
        <taxon>Metazoa</taxon>
        <taxon>Ecdysozoa</taxon>
        <taxon>Arthropoda</taxon>
        <taxon>Chelicerata</taxon>
        <taxon>Arachnida</taxon>
        <taxon>Acari</taxon>
        <taxon>Acariformes</taxon>
        <taxon>Trombidiformes</taxon>
        <taxon>Prostigmata</taxon>
        <taxon>Anystina</taxon>
        <taxon>Parasitengona</taxon>
        <taxon>Trombiculoidea</taxon>
        <taxon>Trombiculidae</taxon>
        <taxon>Leptotrombidium</taxon>
    </lineage>
</organism>
<evidence type="ECO:0000256" key="4">
    <source>
        <dbReference type="ARBA" id="ARBA00022692"/>
    </source>
</evidence>
<evidence type="ECO:0008006" key="13">
    <source>
        <dbReference type="Google" id="ProtNLM"/>
    </source>
</evidence>
<feature type="transmembrane region" description="Helical" evidence="7">
    <location>
        <begin position="31"/>
        <end position="53"/>
    </location>
</feature>
<feature type="domain" description="CSC1/OSCA1-like N-terminal transmembrane" evidence="9">
    <location>
        <begin position="152"/>
        <end position="242"/>
    </location>
</feature>
<comment type="caution">
    <text evidence="11">The sequence shown here is derived from an EMBL/GenBank/DDBJ whole genome shotgun (WGS) entry which is preliminary data.</text>
</comment>
<dbReference type="EMBL" id="NCKV01001825">
    <property type="protein sequence ID" value="RWS27713.1"/>
    <property type="molecule type" value="Genomic_DNA"/>
</dbReference>
<name>A0A443SJK9_9ACAR</name>
<dbReference type="PANTHER" id="PTHR13018:SF5">
    <property type="entry name" value="RE44586P"/>
    <property type="match status" value="1"/>
</dbReference>
<feature type="transmembrane region" description="Helical" evidence="7">
    <location>
        <begin position="184"/>
        <end position="205"/>
    </location>
</feature>
<feature type="transmembrane region" description="Helical" evidence="7">
    <location>
        <begin position="528"/>
        <end position="546"/>
    </location>
</feature>
<feature type="transmembrane region" description="Helical" evidence="7">
    <location>
        <begin position="446"/>
        <end position="469"/>
    </location>
</feature>
<keyword evidence="3" id="KW-0813">Transport</keyword>
<dbReference type="Proteomes" id="UP000288716">
    <property type="component" value="Unassembled WGS sequence"/>
</dbReference>
<keyword evidence="4 7" id="KW-0812">Transmembrane</keyword>
<evidence type="ECO:0000259" key="9">
    <source>
        <dbReference type="Pfam" id="PF13967"/>
    </source>
</evidence>
<feature type="transmembrane region" description="Helical" evidence="7">
    <location>
        <begin position="685"/>
        <end position="709"/>
    </location>
</feature>
<dbReference type="VEuPathDB" id="VectorBase:LDEU004327"/>
<keyword evidence="6 7" id="KW-0472">Membrane</keyword>
<dbReference type="Pfam" id="PF13967">
    <property type="entry name" value="RSN1_TM"/>
    <property type="match status" value="1"/>
</dbReference>
<evidence type="ECO:0000256" key="2">
    <source>
        <dbReference type="ARBA" id="ARBA00007779"/>
    </source>
</evidence>
<sequence>MRLKHDSKRQANETQEIVDVWSTQHLTGWEGLSLTLALNILLFIVLIATFSFLRRQAWNNRSKQLSRTKKGWLQFIYGDREPRPFSERQPLRENHKHDLNTVLLVPPSLVPTYTIEKRIDSDDEEEDLFDRAEFLARLPFDSWKSTESLIQVGFWIFDLFLIKDKEILRNKGKDAVQYLVFQRYIIGFLIFLSIIAIFVILPINLQGTEMPLEKTFRRTTISNLSGSSPWLWLHIIAAMLLFPIGQLTTSHFAKRINVYEEQVCKKTLFIRKIPRIKRTKQILAQFLTNNVSNVNITGIQFVYNIRTLRSLHKEYNNVVNATYFCEEYQIEYNEQFEGRPYLCDLERRIENAYRDCLLTPSDSLFISFETENMAHSVKKFIQRSQTPVPLWCLCGRSCYRSMVNVFTKDEDPFQIKNWFVSYAPYPDDINWKDLGLDLHHIWPRRIFVHTIIFIMFFFISTPAIVLSTYTKFEGSVDLRTKIANFSPALTAYLSPFCLMIGGVFLPVLISWCCEILPYDTISDKNHSIMIKVFFFLVMMTVIYPTLGSHSGLSLFVNIFKANLTTVHWNNVTTAPTSLLTNYVMQSAFVGTTVDLMRFPELFLYIYYSNFFSQTIAEYESARRKVMFEFKFGVLYSRIMLIFFISVTYCLACPLIVPFGLLYMVLRYVVDRYNIYYVFHPSKISVRVHSTAIKFFNVSLLAMQLQLLLYLIGNEASFAKSLVIFVAFSINFTLFCGQWFNYWNVEFPDLKKESSVEPTQEWCACSYAPEILFEMNTRGIVPSDAMSNGSYLSSVTAVKIL</sequence>
<dbReference type="InterPro" id="IPR032880">
    <property type="entry name" value="CSC1/OSCA1-like_N"/>
</dbReference>
<feature type="domain" description="CSC1/OSCA1-like cytosolic" evidence="10">
    <location>
        <begin position="266"/>
        <end position="334"/>
    </location>
</feature>
<feature type="transmembrane region" description="Helical" evidence="7">
    <location>
        <begin position="639"/>
        <end position="665"/>
    </location>
</feature>
<evidence type="ECO:0000259" key="10">
    <source>
        <dbReference type="Pfam" id="PF14703"/>
    </source>
</evidence>
<dbReference type="InterPro" id="IPR003864">
    <property type="entry name" value="CSC1/OSCA1-like_7TM"/>
</dbReference>
<evidence type="ECO:0000256" key="6">
    <source>
        <dbReference type="ARBA" id="ARBA00023136"/>
    </source>
</evidence>
<feature type="transmembrane region" description="Helical" evidence="7">
    <location>
        <begin position="721"/>
        <end position="739"/>
    </location>
</feature>
<evidence type="ECO:0000256" key="3">
    <source>
        <dbReference type="ARBA" id="ARBA00022448"/>
    </source>
</evidence>
<keyword evidence="5 7" id="KW-1133">Transmembrane helix</keyword>
<evidence type="ECO:0000256" key="7">
    <source>
        <dbReference type="SAM" id="Phobius"/>
    </source>
</evidence>
<dbReference type="Pfam" id="PF14703">
    <property type="entry name" value="PHM7_cyt"/>
    <property type="match status" value="1"/>
</dbReference>
<dbReference type="GO" id="GO:0005227">
    <property type="term" value="F:calcium-activated cation channel activity"/>
    <property type="evidence" value="ECO:0007669"/>
    <property type="project" value="InterPro"/>
</dbReference>
<evidence type="ECO:0000313" key="11">
    <source>
        <dbReference type="EMBL" id="RWS27713.1"/>
    </source>
</evidence>
<feature type="transmembrane region" description="Helical" evidence="7">
    <location>
        <begin position="230"/>
        <end position="247"/>
    </location>
</feature>
<dbReference type="InterPro" id="IPR045122">
    <property type="entry name" value="Csc1-like"/>
</dbReference>
<keyword evidence="12" id="KW-1185">Reference proteome</keyword>
<comment type="subcellular location">
    <subcellularLocation>
        <location evidence="1">Membrane</location>
        <topology evidence="1">Multi-pass membrane protein</topology>
    </subcellularLocation>
</comment>
<feature type="transmembrane region" description="Helical" evidence="7">
    <location>
        <begin position="489"/>
        <end position="516"/>
    </location>
</feature>
<evidence type="ECO:0000259" key="8">
    <source>
        <dbReference type="Pfam" id="PF02714"/>
    </source>
</evidence>
<evidence type="ECO:0000256" key="1">
    <source>
        <dbReference type="ARBA" id="ARBA00004141"/>
    </source>
</evidence>
<gene>
    <name evidence="11" type="ORF">B4U80_02290</name>
</gene>
<dbReference type="InterPro" id="IPR027815">
    <property type="entry name" value="CSC1/OSCA1-like_cyt"/>
</dbReference>
<dbReference type="PANTHER" id="PTHR13018">
    <property type="entry name" value="PROBABLE MEMBRANE PROTEIN DUF221-RELATED"/>
    <property type="match status" value="1"/>
</dbReference>
<protein>
    <recommendedName>
        <fullName evidence="13">CSC1-like protein 2</fullName>
    </recommendedName>
</protein>
<accession>A0A443SJK9</accession>
<comment type="similarity">
    <text evidence="2">Belongs to the CSC1 (TC 1.A.17) family.</text>
</comment>
<evidence type="ECO:0000256" key="5">
    <source>
        <dbReference type="ARBA" id="ARBA00022989"/>
    </source>
</evidence>
<feature type="domain" description="CSC1/OSCA1-like 7TM region" evidence="8">
    <location>
        <begin position="444"/>
        <end position="708"/>
    </location>
</feature>